<proteinExistence type="predicted"/>
<evidence type="ECO:0000313" key="2">
    <source>
        <dbReference type="EMBL" id="MPC42352.1"/>
    </source>
</evidence>
<dbReference type="Proteomes" id="UP000324222">
    <property type="component" value="Unassembled WGS sequence"/>
</dbReference>
<name>A0A5B7F7E8_PORTR</name>
<keyword evidence="3" id="KW-1185">Reference proteome</keyword>
<protein>
    <submittedName>
        <fullName evidence="2">Uncharacterized protein</fullName>
    </submittedName>
</protein>
<dbReference type="AlphaFoldDB" id="A0A5B7F7E8"/>
<reference evidence="2 3" key="1">
    <citation type="submission" date="2019-05" db="EMBL/GenBank/DDBJ databases">
        <title>Another draft genome of Portunus trituberculatus and its Hox gene families provides insights of decapod evolution.</title>
        <authorList>
            <person name="Jeong J.-H."/>
            <person name="Song I."/>
            <person name="Kim S."/>
            <person name="Choi T."/>
            <person name="Kim D."/>
            <person name="Ryu S."/>
            <person name="Kim W."/>
        </authorList>
    </citation>
    <scope>NUCLEOTIDE SEQUENCE [LARGE SCALE GENOMIC DNA]</scope>
    <source>
        <tissue evidence="2">Muscle</tissue>
    </source>
</reference>
<comment type="caution">
    <text evidence="2">The sequence shown here is derived from an EMBL/GenBank/DDBJ whole genome shotgun (WGS) entry which is preliminary data.</text>
</comment>
<dbReference type="EMBL" id="VSRR010005402">
    <property type="protein sequence ID" value="MPC42352.1"/>
    <property type="molecule type" value="Genomic_DNA"/>
</dbReference>
<organism evidence="2 3">
    <name type="scientific">Portunus trituberculatus</name>
    <name type="common">Swimming crab</name>
    <name type="synonym">Neptunus trituberculatus</name>
    <dbReference type="NCBI Taxonomy" id="210409"/>
    <lineage>
        <taxon>Eukaryota</taxon>
        <taxon>Metazoa</taxon>
        <taxon>Ecdysozoa</taxon>
        <taxon>Arthropoda</taxon>
        <taxon>Crustacea</taxon>
        <taxon>Multicrustacea</taxon>
        <taxon>Malacostraca</taxon>
        <taxon>Eumalacostraca</taxon>
        <taxon>Eucarida</taxon>
        <taxon>Decapoda</taxon>
        <taxon>Pleocyemata</taxon>
        <taxon>Brachyura</taxon>
        <taxon>Eubrachyura</taxon>
        <taxon>Portunoidea</taxon>
        <taxon>Portunidae</taxon>
        <taxon>Portuninae</taxon>
        <taxon>Portunus</taxon>
    </lineage>
</organism>
<sequence length="103" mass="11495">MEATQSEVLQAGSERCRLQRDSNDGERNKEEEEERKELEGITESTLPLLGLGLVLALDHHDPQTLLASVTAAAERDAVHVEVVLGFLLRYGALQCYHDLRPLE</sequence>
<gene>
    <name evidence="2" type="ORF">E2C01_035972</name>
</gene>
<evidence type="ECO:0000256" key="1">
    <source>
        <dbReference type="SAM" id="MobiDB-lite"/>
    </source>
</evidence>
<feature type="region of interest" description="Disordered" evidence="1">
    <location>
        <begin position="1"/>
        <end position="40"/>
    </location>
</feature>
<feature type="compositionally biased region" description="Basic and acidic residues" evidence="1">
    <location>
        <begin position="14"/>
        <end position="39"/>
    </location>
</feature>
<evidence type="ECO:0000313" key="3">
    <source>
        <dbReference type="Proteomes" id="UP000324222"/>
    </source>
</evidence>
<accession>A0A5B7F7E8</accession>